<feature type="region of interest" description="Disordered" evidence="1">
    <location>
        <begin position="1"/>
        <end position="100"/>
    </location>
</feature>
<evidence type="ECO:0000256" key="1">
    <source>
        <dbReference type="SAM" id="MobiDB-lite"/>
    </source>
</evidence>
<name>A0A1J9PW82_9EURO</name>
<gene>
    <name evidence="2" type="ORF">ACJ73_08117</name>
</gene>
<sequence length="100" mass="11010">MRSLIKVHFGGSSSGGGHSYELSDRHASSGNPGGSRGWRKAQPDFNKLESVHKHCKTQIFSKASSSTRRSSSLSNSSEGIIIPEQKEQHQRQRSMTQVEV</sequence>
<dbReference type="EMBL" id="LGTZ01001815">
    <property type="protein sequence ID" value="OJD20550.1"/>
    <property type="molecule type" value="Genomic_DNA"/>
</dbReference>
<evidence type="ECO:0000313" key="3">
    <source>
        <dbReference type="Proteomes" id="UP000242791"/>
    </source>
</evidence>
<reference evidence="2 3" key="1">
    <citation type="submission" date="2015-08" db="EMBL/GenBank/DDBJ databases">
        <title>Emmonsia species relationships and genome sequence.</title>
        <authorList>
            <person name="Cuomo C.A."/>
            <person name="Schwartz I.S."/>
            <person name="Kenyon C."/>
            <person name="De Hoog G.S."/>
            <person name="Govender N.P."/>
            <person name="Botha A."/>
            <person name="Moreno L."/>
            <person name="De Vries M."/>
            <person name="Munoz J.F."/>
            <person name="Stielow J.B."/>
        </authorList>
    </citation>
    <scope>NUCLEOTIDE SEQUENCE [LARGE SCALE GENOMIC DNA]</scope>
    <source>
        <strain evidence="2 3">EI222</strain>
    </source>
</reference>
<dbReference type="AlphaFoldDB" id="A0A1J9PW82"/>
<proteinExistence type="predicted"/>
<dbReference type="Proteomes" id="UP000242791">
    <property type="component" value="Unassembled WGS sequence"/>
</dbReference>
<evidence type="ECO:0000313" key="2">
    <source>
        <dbReference type="EMBL" id="OJD20550.1"/>
    </source>
</evidence>
<accession>A0A1J9PW82</accession>
<organism evidence="2 3">
    <name type="scientific">Blastomyces percursus</name>
    <dbReference type="NCBI Taxonomy" id="1658174"/>
    <lineage>
        <taxon>Eukaryota</taxon>
        <taxon>Fungi</taxon>
        <taxon>Dikarya</taxon>
        <taxon>Ascomycota</taxon>
        <taxon>Pezizomycotina</taxon>
        <taxon>Eurotiomycetes</taxon>
        <taxon>Eurotiomycetidae</taxon>
        <taxon>Onygenales</taxon>
        <taxon>Ajellomycetaceae</taxon>
        <taxon>Blastomyces</taxon>
    </lineage>
</organism>
<feature type="compositionally biased region" description="Low complexity" evidence="1">
    <location>
        <begin position="61"/>
        <end position="77"/>
    </location>
</feature>
<dbReference type="VEuPathDB" id="FungiDB:ACJ73_08117"/>
<keyword evidence="3" id="KW-1185">Reference proteome</keyword>
<protein>
    <submittedName>
        <fullName evidence="2">Uncharacterized protein</fullName>
    </submittedName>
</protein>
<comment type="caution">
    <text evidence="2">The sequence shown here is derived from an EMBL/GenBank/DDBJ whole genome shotgun (WGS) entry which is preliminary data.</text>
</comment>